<sequence>MNNKITLPIAIIVAAGILTAGAISANAYFGGSNQDDFATKIANRLGVDKGKLTAVLEEMHDERHSQMEERFETKLNEAVSNGSITSAQKTTIEVKHEELEKKHEANRESFQAMTPEEKRSTRQSERDELEAWANTQGINLSDFFVHGNMGEQGRIRGPMMK</sequence>
<name>A0A2M7U4S0_9BACT</name>
<accession>A0A2M7U4S0</accession>
<comment type="caution">
    <text evidence="2">The sequence shown here is derived from an EMBL/GenBank/DDBJ whole genome shotgun (WGS) entry which is preliminary data.</text>
</comment>
<feature type="region of interest" description="Disordered" evidence="1">
    <location>
        <begin position="98"/>
        <end position="128"/>
    </location>
</feature>
<evidence type="ECO:0008006" key="4">
    <source>
        <dbReference type="Google" id="ProtNLM"/>
    </source>
</evidence>
<gene>
    <name evidence="2" type="ORF">COY14_01795</name>
</gene>
<protein>
    <recommendedName>
        <fullName evidence="4">DUF2680 domain-containing protein</fullName>
    </recommendedName>
</protein>
<reference evidence="3" key="1">
    <citation type="submission" date="2017-09" db="EMBL/GenBank/DDBJ databases">
        <title>Depth-based differentiation of microbial function through sediment-hosted aquifers and enrichment of novel symbionts in the deep terrestrial subsurface.</title>
        <authorList>
            <person name="Probst A.J."/>
            <person name="Ladd B."/>
            <person name="Jarett J.K."/>
            <person name="Geller-Mcgrath D.E."/>
            <person name="Sieber C.M.K."/>
            <person name="Emerson J.B."/>
            <person name="Anantharaman K."/>
            <person name="Thomas B.C."/>
            <person name="Malmstrom R."/>
            <person name="Stieglmeier M."/>
            <person name="Klingl A."/>
            <person name="Woyke T."/>
            <person name="Ryan C.M."/>
            <person name="Banfield J.F."/>
        </authorList>
    </citation>
    <scope>NUCLEOTIDE SEQUENCE [LARGE SCALE GENOMIC DNA]</scope>
</reference>
<evidence type="ECO:0000256" key="1">
    <source>
        <dbReference type="SAM" id="MobiDB-lite"/>
    </source>
</evidence>
<feature type="compositionally biased region" description="Basic and acidic residues" evidence="1">
    <location>
        <begin position="115"/>
        <end position="126"/>
    </location>
</feature>
<feature type="compositionally biased region" description="Basic and acidic residues" evidence="1">
    <location>
        <begin position="98"/>
        <end position="107"/>
    </location>
</feature>
<organism evidence="2 3">
    <name type="scientific">Candidatus Roizmanbacteria bacterium CG_4_10_14_0_2_um_filter_36_9</name>
    <dbReference type="NCBI Taxonomy" id="1974823"/>
    <lineage>
        <taxon>Bacteria</taxon>
        <taxon>Candidatus Roizmaniibacteriota</taxon>
    </lineage>
</organism>
<evidence type="ECO:0000313" key="2">
    <source>
        <dbReference type="EMBL" id="PIZ65676.1"/>
    </source>
</evidence>
<dbReference type="Proteomes" id="UP000230027">
    <property type="component" value="Unassembled WGS sequence"/>
</dbReference>
<proteinExistence type="predicted"/>
<evidence type="ECO:0000313" key="3">
    <source>
        <dbReference type="Proteomes" id="UP000230027"/>
    </source>
</evidence>
<dbReference type="EMBL" id="PFOD01000040">
    <property type="protein sequence ID" value="PIZ65676.1"/>
    <property type="molecule type" value="Genomic_DNA"/>
</dbReference>
<dbReference type="AlphaFoldDB" id="A0A2M7U4S0"/>